<evidence type="ECO:0000256" key="2">
    <source>
        <dbReference type="ARBA" id="ARBA00023015"/>
    </source>
</evidence>
<dbReference type="SUPFAM" id="SSF53850">
    <property type="entry name" value="Periplasmic binding protein-like II"/>
    <property type="match status" value="1"/>
</dbReference>
<protein>
    <submittedName>
        <fullName evidence="6">LysR family glycine cleavage system transcriptional activator</fullName>
    </submittedName>
</protein>
<dbReference type="InterPro" id="IPR058163">
    <property type="entry name" value="LysR-type_TF_proteobact-type"/>
</dbReference>
<sequence>MGRVLPLLALRAFAETGRHGSIKRAAEAMGVTSGAVSQQLRLLEQRSGAPLFSRTRYGVELTEVGASVHPAVLRAFDQIEHGLDLLEARNAAQSITICTVPSFAASWLVPRLGRFTSRHPEIEVRVEASSELVDLRKGRVDVAIRHGLGDYPGLDAIHLMAPELIPVASPALLAGGPRLTEPGDCLAYPLLQDSDRADWRLWLKAMGIEGDARIERGPSFDDDFLLIRAAEAGQGIALIRDIYAKEEIASGRLAVAIERPWPTAFAYYAVTLPHVAERPAIARFVAWLMEEAQAG</sequence>
<comment type="caution">
    <text evidence="6">The sequence shown here is derived from an EMBL/GenBank/DDBJ whole genome shotgun (WGS) entry which is preliminary data.</text>
</comment>
<evidence type="ECO:0000313" key="7">
    <source>
        <dbReference type="Proteomes" id="UP000539538"/>
    </source>
</evidence>
<dbReference type="RefSeq" id="WP_183260312.1">
    <property type="nucleotide sequence ID" value="NZ_BAAAVZ010000008.1"/>
</dbReference>
<dbReference type="CDD" id="cd08432">
    <property type="entry name" value="PBP2_GcdR_TrpI_HvrB_AmpR_like"/>
    <property type="match status" value="1"/>
</dbReference>
<keyword evidence="4" id="KW-0804">Transcription</keyword>
<keyword evidence="2" id="KW-0805">Transcription regulation</keyword>
<dbReference type="EMBL" id="JACHOT010000001">
    <property type="protein sequence ID" value="MBB4648666.1"/>
    <property type="molecule type" value="Genomic_DNA"/>
</dbReference>
<dbReference type="Pfam" id="PF00126">
    <property type="entry name" value="HTH_1"/>
    <property type="match status" value="1"/>
</dbReference>
<evidence type="ECO:0000313" key="6">
    <source>
        <dbReference type="EMBL" id="MBB4648666.1"/>
    </source>
</evidence>
<keyword evidence="3" id="KW-0238">DNA-binding</keyword>
<evidence type="ECO:0000256" key="4">
    <source>
        <dbReference type="ARBA" id="ARBA00023163"/>
    </source>
</evidence>
<dbReference type="PROSITE" id="PS50931">
    <property type="entry name" value="HTH_LYSR"/>
    <property type="match status" value="1"/>
</dbReference>
<dbReference type="InterPro" id="IPR036390">
    <property type="entry name" value="WH_DNA-bd_sf"/>
</dbReference>
<keyword evidence="7" id="KW-1185">Reference proteome</keyword>
<dbReference type="Gene3D" id="1.10.10.10">
    <property type="entry name" value="Winged helix-like DNA-binding domain superfamily/Winged helix DNA-binding domain"/>
    <property type="match status" value="1"/>
</dbReference>
<name>A0ABR6KW60_9HYPH</name>
<dbReference type="InterPro" id="IPR005119">
    <property type="entry name" value="LysR_subst-bd"/>
</dbReference>
<gene>
    <name evidence="6" type="ORF">GGQ99_000388</name>
</gene>
<dbReference type="Pfam" id="PF03466">
    <property type="entry name" value="LysR_substrate"/>
    <property type="match status" value="1"/>
</dbReference>
<evidence type="ECO:0000259" key="5">
    <source>
        <dbReference type="PROSITE" id="PS50931"/>
    </source>
</evidence>
<feature type="domain" description="HTH lysR-type" evidence="5">
    <location>
        <begin position="5"/>
        <end position="62"/>
    </location>
</feature>
<accession>A0ABR6KW60</accession>
<proteinExistence type="inferred from homology"/>
<dbReference type="Proteomes" id="UP000539538">
    <property type="component" value="Unassembled WGS sequence"/>
</dbReference>
<organism evidence="6 7">
    <name type="scientific">Aminobacter niigataensis</name>
    <dbReference type="NCBI Taxonomy" id="83265"/>
    <lineage>
        <taxon>Bacteria</taxon>
        <taxon>Pseudomonadati</taxon>
        <taxon>Pseudomonadota</taxon>
        <taxon>Alphaproteobacteria</taxon>
        <taxon>Hyphomicrobiales</taxon>
        <taxon>Phyllobacteriaceae</taxon>
        <taxon>Aminobacter</taxon>
    </lineage>
</organism>
<evidence type="ECO:0000256" key="3">
    <source>
        <dbReference type="ARBA" id="ARBA00023125"/>
    </source>
</evidence>
<dbReference type="InterPro" id="IPR000847">
    <property type="entry name" value="LysR_HTH_N"/>
</dbReference>
<comment type="similarity">
    <text evidence="1">Belongs to the LysR transcriptional regulatory family.</text>
</comment>
<evidence type="ECO:0000256" key="1">
    <source>
        <dbReference type="ARBA" id="ARBA00009437"/>
    </source>
</evidence>
<dbReference type="PANTHER" id="PTHR30537:SF26">
    <property type="entry name" value="GLYCINE CLEAVAGE SYSTEM TRANSCRIPTIONAL ACTIVATOR"/>
    <property type="match status" value="1"/>
</dbReference>
<dbReference type="InterPro" id="IPR036388">
    <property type="entry name" value="WH-like_DNA-bd_sf"/>
</dbReference>
<reference evidence="6 7" key="1">
    <citation type="submission" date="2020-08" db="EMBL/GenBank/DDBJ databases">
        <title>Genomic Encyclopedia of Type Strains, Phase IV (KMG-IV): sequencing the most valuable type-strain genomes for metagenomic binning, comparative biology and taxonomic classification.</title>
        <authorList>
            <person name="Goeker M."/>
        </authorList>
    </citation>
    <scope>NUCLEOTIDE SEQUENCE [LARGE SCALE GENOMIC DNA]</scope>
    <source>
        <strain evidence="6 7">DSM 7050</strain>
    </source>
</reference>
<dbReference type="Gene3D" id="3.40.190.10">
    <property type="entry name" value="Periplasmic binding protein-like II"/>
    <property type="match status" value="2"/>
</dbReference>
<dbReference type="PANTHER" id="PTHR30537">
    <property type="entry name" value="HTH-TYPE TRANSCRIPTIONAL REGULATOR"/>
    <property type="match status" value="1"/>
</dbReference>
<dbReference type="SUPFAM" id="SSF46785">
    <property type="entry name" value="Winged helix' DNA-binding domain"/>
    <property type="match status" value="1"/>
</dbReference>